<dbReference type="AlphaFoldDB" id="A0A3R8Q485"/>
<comment type="caution">
    <text evidence="1">The sequence shown here is derived from an EMBL/GenBank/DDBJ whole genome shotgun (WGS) entry which is preliminary data.</text>
</comment>
<dbReference type="RefSeq" id="WP_125221281.1">
    <property type="nucleotide sequence ID" value="NZ_QUSX01000001.1"/>
</dbReference>
<reference evidence="2" key="2">
    <citation type="submission" date="2018-12" db="EMBL/GenBank/DDBJ databases">
        <title>Maribacter lutimaris sp. nov., isolated from marine sediment.</title>
        <authorList>
            <person name="Kim K.K."/>
        </authorList>
    </citation>
    <scope>NUCLEOTIDE SEQUENCE [LARGE SCALE GENOMIC DNA]</scope>
    <source>
        <strain evidence="2">PoM-212</strain>
    </source>
</reference>
<accession>A0A3R8Q485</accession>
<sequence>MEHQVQNSRQLLELSGNQELYDRLLLQLEKDFALANNPLNITSDIKSEELIKVLVEKIYFLMMERFSEYLNVLYIIDIPEREFQHIEVTDAVEVSGQMAFLILKREFQKVWLKNKYK</sequence>
<dbReference type="OrthoDB" id="1120195at2"/>
<evidence type="ECO:0000313" key="2">
    <source>
        <dbReference type="Proteomes" id="UP000286990"/>
    </source>
</evidence>
<dbReference type="EMBL" id="QUSX01000001">
    <property type="protein sequence ID" value="RRQ49461.1"/>
    <property type="molecule type" value="Genomic_DNA"/>
</dbReference>
<proteinExistence type="predicted"/>
<reference evidence="2" key="1">
    <citation type="submission" date="2018-08" db="EMBL/GenBank/DDBJ databases">
        <authorList>
            <person name="Khan S.A."/>
            <person name="J S.E."/>
        </authorList>
    </citation>
    <scope>NUCLEOTIDE SEQUENCE [LARGE SCALE GENOMIC DNA]</scope>
    <source>
        <strain evidence="2">PoM-212</strain>
    </source>
</reference>
<organism evidence="1 2">
    <name type="scientific">Maribacter algicola</name>
    <dbReference type="NCBI Taxonomy" id="2498892"/>
    <lineage>
        <taxon>Bacteria</taxon>
        <taxon>Pseudomonadati</taxon>
        <taxon>Bacteroidota</taxon>
        <taxon>Flavobacteriia</taxon>
        <taxon>Flavobacteriales</taxon>
        <taxon>Flavobacteriaceae</taxon>
        <taxon>Maribacter</taxon>
    </lineage>
</organism>
<dbReference type="Proteomes" id="UP000286990">
    <property type="component" value="Unassembled WGS sequence"/>
</dbReference>
<keyword evidence="2" id="KW-1185">Reference proteome</keyword>
<protein>
    <submittedName>
        <fullName evidence="1">Uncharacterized protein</fullName>
    </submittedName>
</protein>
<evidence type="ECO:0000313" key="1">
    <source>
        <dbReference type="EMBL" id="RRQ49461.1"/>
    </source>
</evidence>
<gene>
    <name evidence="1" type="ORF">DZC72_02280</name>
</gene>
<name>A0A3R8Q485_9FLAO</name>